<organism evidence="1">
    <name type="scientific">Enterobacter mori</name>
    <dbReference type="NCBI Taxonomy" id="539813"/>
    <lineage>
        <taxon>Bacteria</taxon>
        <taxon>Pseudomonadati</taxon>
        <taxon>Pseudomonadota</taxon>
        <taxon>Gammaproteobacteria</taxon>
        <taxon>Enterobacterales</taxon>
        <taxon>Enterobacteriaceae</taxon>
        <taxon>Enterobacter</taxon>
    </lineage>
</organism>
<sequence>MTAVIAAACTFPSGPTLALADVAHYLQFSLTRKHPQWTDRCRMPVKAGYFPDIASVSLEVRFRLLLRQVLTELLDSLPGLRQTPPAQVGLLLPPPGRPGIEPVLMQVAKEAVTESTGWDNCPVTILHGGQAETVALMNKLAAAPLPEDTVSVLLAVDSWLSQPSLTWLEDENLLHGAHRLYNRHARANPYGRVPSEGAAALAITPSSGRHAPWCHIRGTGQATEDIRYSDEGVCLGAGLREAAFRALETANIMSLHHIVSDVNGEPYRADELGFTLAALGKYTDDEMIRETPVLASGDLGSASLLTHMALTAWRLRTSKQPGDTLLLSSSDDGLRGAIVMSGREINDNN</sequence>
<dbReference type="AlphaFoldDB" id="A0A7T0DUT0"/>
<evidence type="ECO:0008006" key="2">
    <source>
        <dbReference type="Google" id="ProtNLM"/>
    </source>
</evidence>
<evidence type="ECO:0000313" key="1">
    <source>
        <dbReference type="EMBL" id="QPJ99862.1"/>
    </source>
</evidence>
<dbReference type="EMBL" id="CP061801">
    <property type="protein sequence ID" value="QPJ99862.1"/>
    <property type="molecule type" value="Genomic_DNA"/>
</dbReference>
<accession>A0A7T0DUT0</accession>
<gene>
    <name evidence="1" type="ORF">IDM36_18580</name>
</gene>
<proteinExistence type="predicted"/>
<reference evidence="1" key="1">
    <citation type="submission" date="2020-09" db="EMBL/GenBank/DDBJ databases">
        <title>First Report of a novel Colistin-Resistant species of Enterobacter cloacae complex Producing MCR-5 isolated from hospital sewage water.</title>
        <authorList>
            <person name="Zhou K."/>
        </authorList>
    </citation>
    <scope>NUCLEOTIDE SEQUENCE [LARGE SCALE GENOMIC DNA]</scope>
    <source>
        <strain evidence="1">HSW1412</strain>
    </source>
</reference>
<protein>
    <recommendedName>
        <fullName evidence="2">3-oxoacyl-ACP synthase</fullName>
    </recommendedName>
</protein>
<name>A0A7T0DUT0_9ENTR</name>